<feature type="compositionally biased region" description="Polar residues" evidence="1">
    <location>
        <begin position="338"/>
        <end position="358"/>
    </location>
</feature>
<gene>
    <name evidence="2" type="ORF">SLS63_006250</name>
</gene>
<keyword evidence="3" id="KW-1185">Reference proteome</keyword>
<feature type="compositionally biased region" description="Basic residues" evidence="1">
    <location>
        <begin position="93"/>
        <end position="103"/>
    </location>
</feature>
<organism evidence="2 3">
    <name type="scientific">Diaporthe eres</name>
    <name type="common">Phomopsis oblonga</name>
    <dbReference type="NCBI Taxonomy" id="83184"/>
    <lineage>
        <taxon>Eukaryota</taxon>
        <taxon>Fungi</taxon>
        <taxon>Dikarya</taxon>
        <taxon>Ascomycota</taxon>
        <taxon>Pezizomycotina</taxon>
        <taxon>Sordariomycetes</taxon>
        <taxon>Sordariomycetidae</taxon>
        <taxon>Diaporthales</taxon>
        <taxon>Diaporthaceae</taxon>
        <taxon>Diaporthe</taxon>
        <taxon>Diaporthe eres species complex</taxon>
    </lineage>
</organism>
<feature type="compositionally biased region" description="Polar residues" evidence="1">
    <location>
        <begin position="252"/>
        <end position="263"/>
    </location>
</feature>
<proteinExistence type="predicted"/>
<comment type="caution">
    <text evidence="2">The sequence shown here is derived from an EMBL/GenBank/DDBJ whole genome shotgun (WGS) entry which is preliminary data.</text>
</comment>
<sequence length="451" mass="50414">MRVPSTSHSGKSTGLLIVSVMGTTKVSQSIEIAKTTMHGAKIGMVAEVESPTVASTDTPSPNVVGREPTTFRGLKRTSDITSIHTAIRRIKVHHAERRPKSRVRSPPGWLSGSDSINTNSERFEEFHTKRGPPQGETARSREQVKTYRSHRPSGSRHRFRADEDIEGEDFRDVRRRLSPVKTRTANRSHYDQLPIDNRTRIAHRDAENSLRKIRSEARILLSKISEPEDESMEAAVRRSATFKEHQPAGLSVPSSATSLTGDTSPERPRLSAKEKGKAKASATTFEQSGVQHPSKSHRPVTETGREHHVDRASKSERPEMTSWGKGKSKEVVREQSDVPRSTRTSNQQHAGRSQQPTTERAGEHQCDWKDKYNTLKTEIKDGRQGQDSGAVEVGQDHQCDWKEKYLTLKSEVDADGGQQADLGLEGLTIVLHMRGKDDLVINTDLRELDQR</sequence>
<evidence type="ECO:0000313" key="3">
    <source>
        <dbReference type="Proteomes" id="UP001430848"/>
    </source>
</evidence>
<evidence type="ECO:0000313" key="2">
    <source>
        <dbReference type="EMBL" id="KAK7729377.1"/>
    </source>
</evidence>
<accession>A0ABR1P8X5</accession>
<name>A0ABR1P8X5_DIAER</name>
<feature type="compositionally biased region" description="Polar residues" evidence="1">
    <location>
        <begin position="283"/>
        <end position="293"/>
    </location>
</feature>
<feature type="region of interest" description="Disordered" evidence="1">
    <location>
        <begin position="227"/>
        <end position="365"/>
    </location>
</feature>
<protein>
    <submittedName>
        <fullName evidence="2">Uncharacterized protein</fullName>
    </submittedName>
</protein>
<feature type="compositionally biased region" description="Basic and acidic residues" evidence="1">
    <location>
        <begin position="327"/>
        <end position="337"/>
    </location>
</feature>
<reference evidence="2 3" key="1">
    <citation type="submission" date="2024-02" db="EMBL/GenBank/DDBJ databases">
        <title>De novo assembly and annotation of 12 fungi associated with fruit tree decline syndrome in Ontario, Canada.</title>
        <authorList>
            <person name="Sulman M."/>
            <person name="Ellouze W."/>
            <person name="Ilyukhin E."/>
        </authorList>
    </citation>
    <scope>NUCLEOTIDE SEQUENCE [LARGE SCALE GENOMIC DNA]</scope>
    <source>
        <strain evidence="2 3">M169</strain>
    </source>
</reference>
<dbReference type="Proteomes" id="UP001430848">
    <property type="component" value="Unassembled WGS sequence"/>
</dbReference>
<feature type="compositionally biased region" description="Basic and acidic residues" evidence="1">
    <location>
        <begin position="299"/>
        <end position="319"/>
    </location>
</feature>
<evidence type="ECO:0000256" key="1">
    <source>
        <dbReference type="SAM" id="MobiDB-lite"/>
    </source>
</evidence>
<feature type="compositionally biased region" description="Basic residues" evidence="1">
    <location>
        <begin position="147"/>
        <end position="159"/>
    </location>
</feature>
<feature type="region of interest" description="Disordered" evidence="1">
    <location>
        <begin position="93"/>
        <end position="162"/>
    </location>
</feature>
<feature type="compositionally biased region" description="Basic and acidic residues" evidence="1">
    <location>
        <begin position="264"/>
        <end position="277"/>
    </location>
</feature>
<dbReference type="EMBL" id="JAKNSF020000029">
    <property type="protein sequence ID" value="KAK7729377.1"/>
    <property type="molecule type" value="Genomic_DNA"/>
</dbReference>